<evidence type="ECO:0000313" key="1">
    <source>
        <dbReference type="EMBL" id="KAL3117039.1"/>
    </source>
</evidence>
<proteinExistence type="predicted"/>
<keyword evidence="2" id="KW-1185">Reference proteome</keyword>
<gene>
    <name evidence="1" type="ORF">niasHT_005711</name>
</gene>
<name>A0ABD2LRW7_9BILA</name>
<evidence type="ECO:0000313" key="2">
    <source>
        <dbReference type="Proteomes" id="UP001620626"/>
    </source>
</evidence>
<reference evidence="1 2" key="1">
    <citation type="submission" date="2024-10" db="EMBL/GenBank/DDBJ databases">
        <authorList>
            <person name="Kim D."/>
        </authorList>
    </citation>
    <scope>NUCLEOTIDE SEQUENCE [LARGE SCALE GENOMIC DNA]</scope>
    <source>
        <strain evidence="1">BH-2024</strain>
    </source>
</reference>
<comment type="caution">
    <text evidence="1">The sequence shown here is derived from an EMBL/GenBank/DDBJ whole genome shotgun (WGS) entry which is preliminary data.</text>
</comment>
<accession>A0ABD2LRW7</accession>
<protein>
    <submittedName>
        <fullName evidence="1">Uncharacterized protein</fullName>
    </submittedName>
</protein>
<dbReference type="AlphaFoldDB" id="A0ABD2LRW7"/>
<dbReference type="EMBL" id="JBICBT010000336">
    <property type="protein sequence ID" value="KAL3117039.1"/>
    <property type="molecule type" value="Genomic_DNA"/>
</dbReference>
<organism evidence="1 2">
    <name type="scientific">Heterodera trifolii</name>
    <dbReference type="NCBI Taxonomy" id="157864"/>
    <lineage>
        <taxon>Eukaryota</taxon>
        <taxon>Metazoa</taxon>
        <taxon>Ecdysozoa</taxon>
        <taxon>Nematoda</taxon>
        <taxon>Chromadorea</taxon>
        <taxon>Rhabditida</taxon>
        <taxon>Tylenchina</taxon>
        <taxon>Tylenchomorpha</taxon>
        <taxon>Tylenchoidea</taxon>
        <taxon>Heteroderidae</taxon>
        <taxon>Heteroderinae</taxon>
        <taxon>Heterodera</taxon>
    </lineage>
</organism>
<dbReference type="Proteomes" id="UP001620626">
    <property type="component" value="Unassembled WGS sequence"/>
</dbReference>
<sequence length="128" mass="14757">MNSIVNDPTRGVNDFFFPGHLADDDIDETVDIRQFDSAKMNCEQERFFQMIRNIASTRPTAAETVYSFCLVMEAPEKPSFSIICYTNCADLVAQQCIQPFALAFRLKQEKFHQFQWKVISDAELSKLM</sequence>